<accession>A0ABW9QSW5</accession>
<evidence type="ECO:0000256" key="1">
    <source>
        <dbReference type="SAM" id="Phobius"/>
    </source>
</evidence>
<keyword evidence="3" id="KW-1185">Reference proteome</keyword>
<keyword evidence="1" id="KW-0472">Membrane</keyword>
<comment type="caution">
    <text evidence="2">The sequence shown here is derived from an EMBL/GenBank/DDBJ whole genome shotgun (WGS) entry which is preliminary data.</text>
</comment>
<dbReference type="NCBIfam" id="NF038012">
    <property type="entry name" value="DMT_1"/>
    <property type="match status" value="1"/>
</dbReference>
<protein>
    <submittedName>
        <fullName evidence="2">Uncharacterized protein</fullName>
    </submittedName>
</protein>
<dbReference type="Proteomes" id="UP000437736">
    <property type="component" value="Unassembled WGS sequence"/>
</dbReference>
<dbReference type="PANTHER" id="PTHR40761">
    <property type="entry name" value="CONSERVED INTEGRAL MEMBRANE ALANINE VALINE AND LEUCINE RICH PROTEIN-RELATED"/>
    <property type="match status" value="1"/>
</dbReference>
<dbReference type="SUPFAM" id="SSF103481">
    <property type="entry name" value="Multidrug resistance efflux transporter EmrE"/>
    <property type="match status" value="1"/>
</dbReference>
<dbReference type="EMBL" id="WJHE01000338">
    <property type="protein sequence ID" value="MST32601.1"/>
    <property type="molecule type" value="Genomic_DNA"/>
</dbReference>
<feature type="transmembrane region" description="Helical" evidence="1">
    <location>
        <begin position="99"/>
        <end position="120"/>
    </location>
</feature>
<evidence type="ECO:0000313" key="2">
    <source>
        <dbReference type="EMBL" id="MST32601.1"/>
    </source>
</evidence>
<keyword evidence="1" id="KW-0812">Transmembrane</keyword>
<feature type="transmembrane region" description="Helical" evidence="1">
    <location>
        <begin position="59"/>
        <end position="87"/>
    </location>
</feature>
<feature type="transmembrane region" description="Helical" evidence="1">
    <location>
        <begin position="132"/>
        <end position="150"/>
    </location>
</feature>
<organism evidence="2 3">
    <name type="scientific">Acidiferrimicrobium australe</name>
    <dbReference type="NCBI Taxonomy" id="2664430"/>
    <lineage>
        <taxon>Bacteria</taxon>
        <taxon>Bacillati</taxon>
        <taxon>Actinomycetota</taxon>
        <taxon>Acidimicrobiia</taxon>
        <taxon>Acidimicrobiales</taxon>
        <taxon>Acidimicrobiaceae</taxon>
        <taxon>Acidiferrimicrobium</taxon>
    </lineage>
</organism>
<gene>
    <name evidence="2" type="ORF">GHK86_07680</name>
</gene>
<evidence type="ECO:0000313" key="3">
    <source>
        <dbReference type="Proteomes" id="UP000437736"/>
    </source>
</evidence>
<dbReference type="PANTHER" id="PTHR40761:SF1">
    <property type="entry name" value="CONSERVED INTEGRAL MEMBRANE ALANINE VALINE AND LEUCINE RICH PROTEIN-RELATED"/>
    <property type="match status" value="1"/>
</dbReference>
<feature type="non-terminal residue" evidence="2">
    <location>
        <position position="159"/>
    </location>
</feature>
<name>A0ABW9QSW5_9ACTN</name>
<reference evidence="2 3" key="1">
    <citation type="submission" date="2019-11" db="EMBL/GenBank/DDBJ databases">
        <title>Acidiferrimicrobium australis gen. nov., sp. nov., an acidophilic and obligately heterotrophic, member of the Actinobacteria that catalyses dissimilatory oxido- reduction of iron isolated from metal-rich acidic water in Chile.</title>
        <authorList>
            <person name="Gonzalez D."/>
            <person name="Huber K."/>
            <person name="Hedrich S."/>
            <person name="Rojas-Villalobos C."/>
            <person name="Quatrini R."/>
            <person name="Dinamarca M.A."/>
            <person name="Schwarz A."/>
            <person name="Canales C."/>
            <person name="Nancucheo I."/>
        </authorList>
    </citation>
    <scope>NUCLEOTIDE SEQUENCE [LARGE SCALE GENOMIC DNA]</scope>
    <source>
        <strain evidence="2 3">USS-CCA1</strain>
    </source>
</reference>
<keyword evidence="1" id="KW-1133">Transmembrane helix</keyword>
<dbReference type="InterPro" id="IPR037185">
    <property type="entry name" value="EmrE-like"/>
</dbReference>
<sequence length="159" mass="16158">MLVVLAALGAAVLYAVASVLQQRAAAEQPEDQSLRLGLLAGLVRRPSWLLGMVADGGGFVLQFLALAAGAIALVQPLLVLSLLFALPLGTWVSGQRLRIADLLAAAAVCGGLATFLDAGAPAAGRAFIPGRTWLALLVAGCGLALVLVLAGRRAGDRAR</sequence>
<proteinExistence type="predicted"/>